<dbReference type="SUPFAM" id="SSF48371">
    <property type="entry name" value="ARM repeat"/>
    <property type="match status" value="1"/>
</dbReference>
<evidence type="ECO:0000256" key="1">
    <source>
        <dbReference type="SAM" id="MobiDB-lite"/>
    </source>
</evidence>
<dbReference type="PROSITE" id="PS51425">
    <property type="entry name" value="SCD"/>
    <property type="match status" value="1"/>
</dbReference>
<dbReference type="EMBL" id="AWGH01000033">
    <property type="protein sequence ID" value="ODN86108.1"/>
    <property type="molecule type" value="Genomic_DNA"/>
</dbReference>
<reference evidence="3 4" key="1">
    <citation type="submission" date="2016-06" db="EMBL/GenBank/DDBJ databases">
        <title>Evolution of pathogenesis and genome organization in the Tremellales.</title>
        <authorList>
            <person name="Cuomo C."/>
            <person name="Litvintseva A."/>
            <person name="Heitman J."/>
            <person name="Chen Y."/>
            <person name="Sun S."/>
            <person name="Springer D."/>
            <person name="Dromer F."/>
            <person name="Young S."/>
            <person name="Zeng Q."/>
            <person name="Chapman S."/>
            <person name="Gujja S."/>
            <person name="Saif S."/>
            <person name="Birren B."/>
        </authorList>
    </citation>
    <scope>NUCLEOTIDE SEQUENCE [LARGE SCALE GENOMIC DNA]</scope>
    <source>
        <strain evidence="3 4">CBS 7118</strain>
    </source>
</reference>
<dbReference type="Pfam" id="PF24571">
    <property type="entry name" value="HEAT_SCC3-SA"/>
    <property type="match status" value="1"/>
</dbReference>
<feature type="compositionally biased region" description="Polar residues" evidence="1">
    <location>
        <begin position="1220"/>
        <end position="1257"/>
    </location>
</feature>
<proteinExistence type="predicted"/>
<accession>A0A1E3IC90</accession>
<protein>
    <submittedName>
        <fullName evidence="3">Cohesin complex subunit SA-1/2</fullName>
    </submittedName>
</protein>
<feature type="region of interest" description="Disordered" evidence="1">
    <location>
        <begin position="295"/>
        <end position="319"/>
    </location>
</feature>
<evidence type="ECO:0000259" key="2">
    <source>
        <dbReference type="PROSITE" id="PS51425"/>
    </source>
</evidence>
<dbReference type="Proteomes" id="UP000094819">
    <property type="component" value="Unassembled WGS sequence"/>
</dbReference>
<dbReference type="PANTHER" id="PTHR11199:SF0">
    <property type="entry name" value="LD34181P-RELATED"/>
    <property type="match status" value="1"/>
</dbReference>
<dbReference type="InterPro" id="IPR016024">
    <property type="entry name" value="ARM-type_fold"/>
</dbReference>
<dbReference type="GO" id="GO:0000785">
    <property type="term" value="C:chromatin"/>
    <property type="evidence" value="ECO:0007669"/>
    <property type="project" value="TreeGrafter"/>
</dbReference>
<feature type="compositionally biased region" description="Acidic residues" evidence="1">
    <location>
        <begin position="1283"/>
        <end position="1293"/>
    </location>
</feature>
<dbReference type="GO" id="GO:0008278">
    <property type="term" value="C:cohesin complex"/>
    <property type="evidence" value="ECO:0007669"/>
    <property type="project" value="TreeGrafter"/>
</dbReference>
<feature type="compositionally biased region" description="Basic residues" evidence="1">
    <location>
        <begin position="62"/>
        <end position="76"/>
    </location>
</feature>
<dbReference type="RefSeq" id="XP_019028651.1">
    <property type="nucleotide sequence ID" value="XM_019179403.1"/>
</dbReference>
<dbReference type="GO" id="GO:0003682">
    <property type="term" value="F:chromatin binding"/>
    <property type="evidence" value="ECO:0007669"/>
    <property type="project" value="TreeGrafter"/>
</dbReference>
<feature type="compositionally biased region" description="Basic and acidic residues" evidence="1">
    <location>
        <begin position="1318"/>
        <end position="1331"/>
    </location>
</feature>
<dbReference type="GeneID" id="30196612"/>
<sequence length="1339" mass="149838">MSDRSQSPEEEPRRGGRARKQVAKFDASQPDGKKGKRKQAEEDDEDEEESEEDQSDNEPTPKKKRAPKAAVPKKPRASAAAAPKKKRAKKAAPPTAEGEASQAAEPEEKTDSPLYNALQQPDIALQPLIDDWIETYQQAAGDEVSEQTAIHELVVFFIRCCGMSTEIEQAEATDDDGIPDTIERIQDESVRVALATYPLISKAKHLKPFKSNLNEFLQHFIGSLALTPIIFHTVDTTPHSSLLLPLLLNWLMCMSSSPLRPIRHTSTYITHKMITALCDVAAQVSKDLSVKQRQRDAEVRKAGNGAAAQKRVKDAEEKVKEEQERKATLEAIMNEVFDVMFINRVRDADPAIRTDCLRELGVWVKKYPEYYTSSSTLSYFTRGCNDLNTHARLETVRALASLYSRETFVNSARTLTMRLAPRIVEMATKDIDLSVRVAAIQIITHIDKTGILEDEDDDLRDQVAKLVFDPEPRIRKAVGGYIVNLWEERKDGMKAVWSGLRANKKKRAGKTTEEEMSTRLEWKSLAALLVYTYKSLDIDAQQQSEVVDKQSALLPTPSSPPMTRAIAAVEAISAEQEIWRDWESLADYLLLDHSTSEEDMWLLNEDEETFMLQIFLACIKHEQDEEEESERTKTLIKVLPRLLPKHQADIGRIAGILSIPLHMELNLYLDMRMTPAYESLWDDLTKQFLHHTSPTVLTPAIQAINKLNANFPLANVNEVKLGELEEALFAGLRDVIGSEDVALVTLEDDQIGQLEATLLRVTLLQRSMDMTEVMEDEEGQQSSGWDIICALADRGKLGYREEATMVGYAVQIVFFHITWLFKRFTAEDAQDADKVTTLKSRRDTALEMFQHLSLGETANTADSVRRHAFISFINTYVLFSKRNNAAAGKALPAAAGVAALKMEDELQHRLGGAFQASIEKYAAIVETRQAGRDEEQEGEPDLTPQELQDDFVFFQLVSVFVGAVRCGILDVDHAKEPLAHYGRFGATYDAIVKRLVDVLRDEGIYNKEADTVQHVAGNALEQSFDIFLESDVDEPSAPIALARLIATAFVIQGSQFTILRQLHPSDVCDFHISALDYCSRKLSSAVKSESTARNKEQKARAVKRRYAVVTFFKVLVPLLGAVQGKDALKIKSHLEDVIESSGVHVTSNKGFEGYRQYEKKLVAIASKDPVVRVLAKTAAPKKVLEEDTEGDENVEDDEEDREVTPTPEKRTPNKAEGRQRSNTISQPSPNGSQSRPQHQSQPDSSLTPTSSPKTNGASKHGPSPSQSQSSAKSSQKKKHPREENEEDLELDLDESVRGNEDAELDLDLDLDMDEAESEKEKEREPSEEPAVKRRKTKRG</sequence>
<gene>
    <name evidence="3" type="ORF">L198_07401</name>
</gene>
<dbReference type="Gene3D" id="1.25.10.10">
    <property type="entry name" value="Leucine-rich Repeat Variant"/>
    <property type="match status" value="1"/>
</dbReference>
<dbReference type="PANTHER" id="PTHR11199">
    <property type="entry name" value="STROMAL ANTIGEN"/>
    <property type="match status" value="1"/>
</dbReference>
<dbReference type="InterPro" id="IPR020839">
    <property type="entry name" value="SCD"/>
</dbReference>
<feature type="compositionally biased region" description="Basic and acidic residues" evidence="1">
    <location>
        <begin position="1207"/>
        <end position="1219"/>
    </location>
</feature>
<dbReference type="Pfam" id="PF21581">
    <property type="entry name" value="SCD"/>
    <property type="match status" value="1"/>
</dbReference>
<dbReference type="GO" id="GO:0007062">
    <property type="term" value="P:sister chromatid cohesion"/>
    <property type="evidence" value="ECO:0007669"/>
    <property type="project" value="UniProtKB-ARBA"/>
</dbReference>
<evidence type="ECO:0000313" key="3">
    <source>
        <dbReference type="EMBL" id="ODN86108.1"/>
    </source>
</evidence>
<comment type="caution">
    <text evidence="3">The sequence shown here is derived from an EMBL/GenBank/DDBJ whole genome shotgun (WGS) entry which is preliminary data.</text>
</comment>
<dbReference type="InterPro" id="IPR013721">
    <property type="entry name" value="STAG"/>
</dbReference>
<evidence type="ECO:0000313" key="4">
    <source>
        <dbReference type="Proteomes" id="UP000094819"/>
    </source>
</evidence>
<feature type="compositionally biased region" description="Acidic residues" evidence="1">
    <location>
        <begin position="1186"/>
        <end position="1201"/>
    </location>
</feature>
<feature type="compositionally biased region" description="Basic and acidic residues" evidence="1">
    <location>
        <begin position="1"/>
        <end position="14"/>
    </location>
</feature>
<dbReference type="InterPro" id="IPR011989">
    <property type="entry name" value="ARM-like"/>
</dbReference>
<name>A0A1E3IC90_9TREE</name>
<feature type="region of interest" description="Disordered" evidence="1">
    <location>
        <begin position="1"/>
        <end position="112"/>
    </location>
</feature>
<keyword evidence="4" id="KW-1185">Reference proteome</keyword>
<feature type="compositionally biased region" description="Low complexity" evidence="1">
    <location>
        <begin position="1258"/>
        <end position="1273"/>
    </location>
</feature>
<dbReference type="InterPro" id="IPR039662">
    <property type="entry name" value="Cohesin_Scc3/SA"/>
</dbReference>
<dbReference type="Pfam" id="PF08514">
    <property type="entry name" value="STAG"/>
    <property type="match status" value="1"/>
</dbReference>
<dbReference type="InterPro" id="IPR056396">
    <property type="entry name" value="HEAT_SCC3-SA"/>
</dbReference>
<dbReference type="GO" id="GO:0005634">
    <property type="term" value="C:nucleus"/>
    <property type="evidence" value="ECO:0007669"/>
    <property type="project" value="TreeGrafter"/>
</dbReference>
<dbReference type="OrthoDB" id="498590at2759"/>
<feature type="region of interest" description="Disordered" evidence="1">
    <location>
        <begin position="1183"/>
        <end position="1339"/>
    </location>
</feature>
<organism evidence="3 4">
    <name type="scientific">Cryptococcus wingfieldii CBS 7118</name>
    <dbReference type="NCBI Taxonomy" id="1295528"/>
    <lineage>
        <taxon>Eukaryota</taxon>
        <taxon>Fungi</taxon>
        <taxon>Dikarya</taxon>
        <taxon>Basidiomycota</taxon>
        <taxon>Agaricomycotina</taxon>
        <taxon>Tremellomycetes</taxon>
        <taxon>Tremellales</taxon>
        <taxon>Cryptococcaceae</taxon>
        <taxon>Cryptococcus</taxon>
    </lineage>
</organism>
<feature type="compositionally biased region" description="Acidic residues" evidence="1">
    <location>
        <begin position="41"/>
        <end position="56"/>
    </location>
</feature>
<feature type="compositionally biased region" description="Acidic residues" evidence="1">
    <location>
        <begin position="1301"/>
        <end position="1317"/>
    </location>
</feature>
<feature type="domain" description="SCD" evidence="2">
    <location>
        <begin position="341"/>
        <end position="426"/>
    </location>
</feature>